<gene>
    <name evidence="6" type="ORF">ACHAWO_003943</name>
</gene>
<dbReference type="GO" id="GO:0016616">
    <property type="term" value="F:oxidoreductase activity, acting on the CH-OH group of donors, NAD or NADP as acceptor"/>
    <property type="evidence" value="ECO:0007669"/>
    <property type="project" value="UniProtKB-ARBA"/>
</dbReference>
<feature type="compositionally biased region" description="Low complexity" evidence="4">
    <location>
        <begin position="207"/>
        <end position="223"/>
    </location>
</feature>
<dbReference type="InterPro" id="IPR023210">
    <property type="entry name" value="NADP_OxRdtase_dom"/>
</dbReference>
<comment type="similarity">
    <text evidence="1">Belongs to the aldo/keto reductase family.</text>
</comment>
<sequence>MGMSNLLLTTKFGVFRPNFRSELPQPNSVVMTQATTFIMENEIESAEEIRSRIRNEARQRRTQQLLLRRAARALPASGSRNRVNCSHNSSRSSSPDLLASPPRPSRALELAVLQKKEVKVSASECSSRRDNTRGVSSYEVSMRIDAMYSKPSPSAGYNLSKKEPMAQTKPKPQRKKFYESSSSEEDDEEIARRIALRKASKQTDPASKTSKFTVDSDSDSSTDFVAKRRAAKKKNEGTCNMNGAFNTSMCQGEESEEFTQKISNVSPSKSSLTDTKQKLNDSELMNSSDEMTCVLEESSNAVNGLQTQNEKATYYDAQKVTFDTEQKPSPAKHVSSDKQSTPTRNDRTPVSDIIFGQTEQKRASINKTTPVNEQIAIDLTDDSPAKERSSNRDDVYRSFSVVGTVKGSENSSQLKQSTLQSSLKTTSTRNFVAASASASDVSHENNSDPIIADNTATPSNVQWSVHKQCLIVRTAQGNTPDSAPRIKVASFDLDDTLVIWRCSGWPSRPEHYELWSGSVISKMQKLHDEGYKLVIFSNQGGIRGAFQGKNATRIKSVIDWIADLVDRPLFAVCSTKKDGGYHKGNPGMWTVMEDVCNGGVKAKPELSFFVGDADGAGENAGDAKQQQYQVEGVDKLFAENVGKLRNVTMEFFNPNEYFGKSNADKRKVEATIGSPLQFTKEAMVTRAALLGEYLSSKVLLVMVGVQGSGKTTLCQYLTEGNSDWCHYSQDTISNGGKPGKREAVEAAAIASLKEGKNVVIDRMHLDSDQRRHFIKLGKQCNVPVHCLVMLASKEDVRERVTNRTNHPGKVERVHGARIAVASLDKLTMPSYEEGFDLISYSYEIDGLLPTAYRCLSNDNCRTSRNGFRNVKLYNSATVALPMVTFGTMKLGKKSTQGAVSRAMHLCIRSIDTAPTYDNEHQVGLALTTNTSSNVIVTIKVPKRVITPAEARSEVLNSLKLLGCSCADIALIHWPCDLIEADSLQSVWQELESMKSEGICKTIGVANFSIGALMHLLSTCHVKPAINQVERHPLLPQYDLLEYCQSQGIVVQAHTSLGHANKSLLKNNAILQVANDSGLTAAQVLLLWNIQQGVPIVTKFSTEEHGQDIVPILQSKIKLTPQHMKTIDEIGLSIEAGTRLVAPPFMYKSGASYSWGDGPPPK</sequence>
<dbReference type="Pfam" id="PF00248">
    <property type="entry name" value="Aldo_ket_red"/>
    <property type="match status" value="1"/>
</dbReference>
<evidence type="ECO:0000256" key="4">
    <source>
        <dbReference type="SAM" id="MobiDB-lite"/>
    </source>
</evidence>
<dbReference type="InterPro" id="IPR036812">
    <property type="entry name" value="NAD(P)_OxRdtase_dom_sf"/>
</dbReference>
<dbReference type="InterPro" id="IPR023214">
    <property type="entry name" value="HAD_sf"/>
</dbReference>
<feature type="compositionally biased region" description="Low complexity" evidence="4">
    <location>
        <begin position="77"/>
        <end position="100"/>
    </location>
</feature>
<feature type="domain" description="NADP-dependent oxidoreductase" evidence="5">
    <location>
        <begin position="884"/>
        <end position="1129"/>
    </location>
</feature>
<dbReference type="InterPro" id="IPR027417">
    <property type="entry name" value="P-loop_NTPase"/>
</dbReference>
<evidence type="ECO:0000259" key="5">
    <source>
        <dbReference type="Pfam" id="PF00248"/>
    </source>
</evidence>
<keyword evidence="7" id="KW-1185">Reference proteome</keyword>
<dbReference type="EMBL" id="JALLPJ020001371">
    <property type="protein sequence ID" value="KAL3767259.1"/>
    <property type="molecule type" value="Genomic_DNA"/>
</dbReference>
<reference evidence="6 7" key="1">
    <citation type="submission" date="2024-10" db="EMBL/GenBank/DDBJ databases">
        <title>Updated reference genomes for cyclostephanoid diatoms.</title>
        <authorList>
            <person name="Roberts W.R."/>
            <person name="Alverson A.J."/>
        </authorList>
    </citation>
    <scope>NUCLEOTIDE SEQUENCE [LARGE SCALE GENOMIC DNA]</scope>
    <source>
        <strain evidence="6 7">AJA010-31</strain>
    </source>
</reference>
<evidence type="ECO:0000313" key="7">
    <source>
        <dbReference type="Proteomes" id="UP001530400"/>
    </source>
</evidence>
<dbReference type="InterPro" id="IPR036412">
    <property type="entry name" value="HAD-like_sf"/>
</dbReference>
<feature type="region of interest" description="Disordered" evidence="4">
    <location>
        <begin position="148"/>
        <end position="223"/>
    </location>
</feature>
<dbReference type="InterPro" id="IPR013954">
    <property type="entry name" value="PNK3P"/>
</dbReference>
<feature type="region of interest" description="Disordered" evidence="4">
    <location>
        <begin position="77"/>
        <end position="103"/>
    </location>
</feature>
<dbReference type="Gene3D" id="3.40.50.1000">
    <property type="entry name" value="HAD superfamily/HAD-like"/>
    <property type="match status" value="1"/>
</dbReference>
<dbReference type="SUPFAM" id="SSF56784">
    <property type="entry name" value="HAD-like"/>
    <property type="match status" value="1"/>
</dbReference>
<evidence type="ECO:0000256" key="3">
    <source>
        <dbReference type="ARBA" id="ARBA00023002"/>
    </source>
</evidence>
<dbReference type="Gene3D" id="3.40.50.300">
    <property type="entry name" value="P-loop containing nucleotide triphosphate hydrolases"/>
    <property type="match status" value="1"/>
</dbReference>
<dbReference type="InterPro" id="IPR006549">
    <property type="entry name" value="HAD-SF_hydro_IIIA"/>
</dbReference>
<dbReference type="SUPFAM" id="SSF52540">
    <property type="entry name" value="P-loop containing nucleoside triphosphate hydrolases"/>
    <property type="match status" value="1"/>
</dbReference>
<dbReference type="CDD" id="cd19071">
    <property type="entry name" value="AKR_AKR1-5-like"/>
    <property type="match status" value="1"/>
</dbReference>
<accession>A0ABD3MTQ7</accession>
<feature type="region of interest" description="Disordered" evidence="4">
    <location>
        <begin position="322"/>
        <end position="369"/>
    </location>
</feature>
<organism evidence="6 7">
    <name type="scientific">Cyclotella atomus</name>
    <dbReference type="NCBI Taxonomy" id="382360"/>
    <lineage>
        <taxon>Eukaryota</taxon>
        <taxon>Sar</taxon>
        <taxon>Stramenopiles</taxon>
        <taxon>Ochrophyta</taxon>
        <taxon>Bacillariophyta</taxon>
        <taxon>Coscinodiscophyceae</taxon>
        <taxon>Thalassiosirophycidae</taxon>
        <taxon>Stephanodiscales</taxon>
        <taxon>Stephanodiscaceae</taxon>
        <taxon>Cyclotella</taxon>
    </lineage>
</organism>
<evidence type="ECO:0000313" key="6">
    <source>
        <dbReference type="EMBL" id="KAL3767259.1"/>
    </source>
</evidence>
<feature type="region of interest" description="Disordered" evidence="4">
    <location>
        <begin position="375"/>
        <end position="394"/>
    </location>
</feature>
<dbReference type="Gene3D" id="3.20.20.100">
    <property type="entry name" value="NADP-dependent oxidoreductase domain"/>
    <property type="match status" value="1"/>
</dbReference>
<comment type="caution">
    <text evidence="6">The sequence shown here is derived from an EMBL/GenBank/DDBJ whole genome shotgun (WGS) entry which is preliminary data.</text>
</comment>
<dbReference type="Pfam" id="PF08645">
    <property type="entry name" value="PNK3P"/>
    <property type="match status" value="1"/>
</dbReference>
<dbReference type="SUPFAM" id="SSF51430">
    <property type="entry name" value="NAD(P)-linked oxidoreductase"/>
    <property type="match status" value="1"/>
</dbReference>
<proteinExistence type="inferred from homology"/>
<dbReference type="Pfam" id="PF13671">
    <property type="entry name" value="AAA_33"/>
    <property type="match status" value="1"/>
</dbReference>
<dbReference type="Proteomes" id="UP001530400">
    <property type="component" value="Unassembled WGS sequence"/>
</dbReference>
<evidence type="ECO:0000256" key="2">
    <source>
        <dbReference type="ARBA" id="ARBA00022857"/>
    </source>
</evidence>
<dbReference type="PRINTS" id="PR00069">
    <property type="entry name" value="ALDKETRDTASE"/>
</dbReference>
<keyword evidence="2" id="KW-0521">NADP</keyword>
<dbReference type="NCBIfam" id="TIGR01662">
    <property type="entry name" value="HAD-SF-IIIA"/>
    <property type="match status" value="1"/>
</dbReference>
<protein>
    <recommendedName>
        <fullName evidence="5">NADP-dependent oxidoreductase domain-containing protein</fullName>
    </recommendedName>
</protein>
<dbReference type="PANTHER" id="PTHR43827">
    <property type="entry name" value="2,5-DIKETO-D-GLUCONIC ACID REDUCTASE"/>
    <property type="match status" value="1"/>
</dbReference>
<keyword evidence="3" id="KW-0560">Oxidoreductase</keyword>
<evidence type="ECO:0000256" key="1">
    <source>
        <dbReference type="ARBA" id="ARBA00007905"/>
    </source>
</evidence>
<feature type="compositionally biased region" description="Basic and acidic residues" evidence="4">
    <location>
        <begin position="383"/>
        <end position="394"/>
    </location>
</feature>
<dbReference type="PANTHER" id="PTHR43827:SF3">
    <property type="entry name" value="NADP-DEPENDENT OXIDOREDUCTASE DOMAIN-CONTAINING PROTEIN"/>
    <property type="match status" value="1"/>
</dbReference>
<dbReference type="AlphaFoldDB" id="A0ABD3MTQ7"/>
<dbReference type="InterPro" id="IPR020471">
    <property type="entry name" value="AKR"/>
</dbReference>
<name>A0ABD3MTQ7_9STRA</name>